<dbReference type="SUPFAM" id="SSF160904">
    <property type="entry name" value="Jann2411-like"/>
    <property type="match status" value="1"/>
</dbReference>
<dbReference type="PATRIC" id="fig|443610.3.peg.4189"/>
<dbReference type="Gene3D" id="1.10.3300.10">
    <property type="entry name" value="Jann2411-like domain"/>
    <property type="match status" value="1"/>
</dbReference>
<comment type="caution">
    <text evidence="2">The sequence shown here is derived from an EMBL/GenBank/DDBJ whole genome shotgun (WGS) entry which is preliminary data.</text>
</comment>
<dbReference type="AlphaFoldDB" id="A0A0F5FTR5"/>
<evidence type="ECO:0000259" key="1">
    <source>
        <dbReference type="Pfam" id="PF11706"/>
    </source>
</evidence>
<accession>A0A0F5FTR5</accession>
<organism evidence="2 3">
    <name type="scientific">Devosia geojensis</name>
    <dbReference type="NCBI Taxonomy" id="443610"/>
    <lineage>
        <taxon>Bacteria</taxon>
        <taxon>Pseudomonadati</taxon>
        <taxon>Pseudomonadota</taxon>
        <taxon>Alphaproteobacteria</taxon>
        <taxon>Hyphomicrobiales</taxon>
        <taxon>Devosiaceae</taxon>
        <taxon>Devosia</taxon>
    </lineage>
</organism>
<dbReference type="InterPro" id="IPR010852">
    <property type="entry name" value="ABATE"/>
</dbReference>
<dbReference type="Pfam" id="PF07336">
    <property type="entry name" value="ABATE"/>
    <property type="match status" value="1"/>
</dbReference>
<evidence type="ECO:0000313" key="2">
    <source>
        <dbReference type="EMBL" id="KKB12213.1"/>
    </source>
</evidence>
<feature type="domain" description="Zinc finger CGNR" evidence="1">
    <location>
        <begin position="160"/>
        <end position="201"/>
    </location>
</feature>
<proteinExistence type="predicted"/>
<name>A0A0F5FTR5_9HYPH</name>
<dbReference type="Pfam" id="PF11706">
    <property type="entry name" value="zf-CGNR"/>
    <property type="match status" value="1"/>
</dbReference>
<sequence>MHFGGYVVAAKDIDLVGGALALDFVNTAAGRGTPGFFDHLKAGDDLADWLGHAGVLEVEAAGDLRGKLGSRGEGGLLQQALELREAIYRVGAQLAHGKAADEADLETIRDSAREAMASAPLAWNGKEYRFDFAAGLPEAAVLGPIAWSALEVLSAGGFERLKQCPNCGWLFIDRSKNNSRLWCDMRTCGNQNKGRRFRARH</sequence>
<keyword evidence="3" id="KW-1185">Reference proteome</keyword>
<dbReference type="PANTHER" id="PTHR35525:SF3">
    <property type="entry name" value="BLL6575 PROTEIN"/>
    <property type="match status" value="1"/>
</dbReference>
<dbReference type="InterPro" id="IPR023286">
    <property type="entry name" value="ABATE_dom_sf"/>
</dbReference>
<reference evidence="2 3" key="1">
    <citation type="submission" date="2015-03" db="EMBL/GenBank/DDBJ databases">
        <authorList>
            <person name="Hassan Y.I."/>
            <person name="Lepp D."/>
            <person name="Li X.-Z."/>
            <person name="Zhou T."/>
        </authorList>
    </citation>
    <scope>NUCLEOTIDE SEQUENCE [LARGE SCALE GENOMIC DNA]</scope>
    <source>
        <strain evidence="2 3">BD-c194</strain>
    </source>
</reference>
<protein>
    <recommendedName>
        <fullName evidence="1">Zinc finger CGNR domain-containing protein</fullName>
    </recommendedName>
</protein>
<dbReference type="PANTHER" id="PTHR35525">
    <property type="entry name" value="BLL6575 PROTEIN"/>
    <property type="match status" value="1"/>
</dbReference>
<dbReference type="STRING" id="443610.VE25_08075"/>
<evidence type="ECO:0000313" key="3">
    <source>
        <dbReference type="Proteomes" id="UP000033632"/>
    </source>
</evidence>
<dbReference type="InterPro" id="IPR021005">
    <property type="entry name" value="Znf_CGNR"/>
</dbReference>
<dbReference type="Proteomes" id="UP000033632">
    <property type="component" value="Unassembled WGS sequence"/>
</dbReference>
<gene>
    <name evidence="2" type="ORF">VE25_08075</name>
</gene>
<dbReference type="EMBL" id="JZEX01000087">
    <property type="protein sequence ID" value="KKB12213.1"/>
    <property type="molecule type" value="Genomic_DNA"/>
</dbReference>